<dbReference type="SUPFAM" id="SSF54975">
    <property type="entry name" value="Acylphosphatase/BLUF domain-like"/>
    <property type="match status" value="1"/>
</dbReference>
<dbReference type="InterPro" id="IPR020456">
    <property type="entry name" value="Acylphosphatase"/>
</dbReference>
<dbReference type="GO" id="GO:0003998">
    <property type="term" value="F:acylphosphatase activity"/>
    <property type="evidence" value="ECO:0007669"/>
    <property type="project" value="UniProtKB-EC"/>
</dbReference>
<evidence type="ECO:0000313" key="8">
    <source>
        <dbReference type="EMBL" id="GHN34340.1"/>
    </source>
</evidence>
<evidence type="ECO:0000259" key="7">
    <source>
        <dbReference type="PROSITE" id="PS51160"/>
    </source>
</evidence>
<dbReference type="RefSeq" id="WP_002879250.1">
    <property type="nucleotide sequence ID" value="NZ_BNHP01000002.1"/>
</dbReference>
<feature type="active site" evidence="5">
    <location>
        <position position="36"/>
    </location>
</feature>
<accession>A0A2I1SN36</accession>
<dbReference type="EC" id="3.6.1.7" evidence="2 5"/>
<evidence type="ECO:0000313" key="10">
    <source>
        <dbReference type="Proteomes" id="UP000292818"/>
    </source>
</evidence>
<organism evidence="9 10">
    <name type="scientific">Lactobacillus delbrueckii</name>
    <dbReference type="NCBI Taxonomy" id="1584"/>
    <lineage>
        <taxon>Bacteria</taxon>
        <taxon>Bacillati</taxon>
        <taxon>Bacillota</taxon>
        <taxon>Bacilli</taxon>
        <taxon>Lactobacillales</taxon>
        <taxon>Lactobacillaceae</taxon>
        <taxon>Lactobacillus</taxon>
    </lineage>
</organism>
<sequence length="90" mass="10092">MQTWELLAHGVVQGVGFRWSVQMLAQKMKLPGSVRNNPDGTVTIVIQGTPTDLVKFKAELPNAAPYAQISRLDTKVLPEMEQMHSFHVLY</sequence>
<dbReference type="PROSITE" id="PS51160">
    <property type="entry name" value="ACYLPHOSPHATASE_3"/>
    <property type="match status" value="1"/>
</dbReference>
<evidence type="ECO:0000313" key="11">
    <source>
        <dbReference type="Proteomes" id="UP001054884"/>
    </source>
</evidence>
<dbReference type="Proteomes" id="UP001054884">
    <property type="component" value="Unassembled WGS sequence"/>
</dbReference>
<name>A0A2I1SN36_9LACO</name>
<dbReference type="Pfam" id="PF00708">
    <property type="entry name" value="Acylphosphatase"/>
    <property type="match status" value="1"/>
</dbReference>
<reference evidence="8 11" key="2">
    <citation type="journal article" date="2022" name="J. Dairy Sci.">
        <title>Genetic diversity of Lactobacillus delbrueckii isolated from raw milk in Hokkaido, Japan.</title>
        <authorList>
            <person name="Tsuchihashi H."/>
            <person name="Ichikawa A."/>
            <person name="Takeda M."/>
            <person name="Koizumi A."/>
            <person name="Mizoguchi C."/>
            <person name="Ishida T."/>
            <person name="Kimura K."/>
        </authorList>
    </citation>
    <scope>NUCLEOTIDE SEQUENCE [LARGE SCALE GENOMIC DNA]</scope>
    <source>
        <strain evidence="8 11">ME-791</strain>
    </source>
</reference>
<dbReference type="Gene3D" id="3.30.70.100">
    <property type="match status" value="1"/>
</dbReference>
<dbReference type="EMBL" id="BNHY01000039">
    <property type="protein sequence ID" value="GHN34340.1"/>
    <property type="molecule type" value="Genomic_DNA"/>
</dbReference>
<evidence type="ECO:0000256" key="5">
    <source>
        <dbReference type="PROSITE-ProRule" id="PRU00520"/>
    </source>
</evidence>
<dbReference type="GeneID" id="69669294"/>
<comment type="catalytic activity">
    <reaction evidence="4 5">
        <text>an acyl phosphate + H2O = a carboxylate + phosphate + H(+)</text>
        <dbReference type="Rhea" id="RHEA:14965"/>
        <dbReference type="ChEBI" id="CHEBI:15377"/>
        <dbReference type="ChEBI" id="CHEBI:15378"/>
        <dbReference type="ChEBI" id="CHEBI:29067"/>
        <dbReference type="ChEBI" id="CHEBI:43474"/>
        <dbReference type="ChEBI" id="CHEBI:59918"/>
        <dbReference type="EC" id="3.6.1.7"/>
    </reaction>
</comment>
<evidence type="ECO:0000256" key="2">
    <source>
        <dbReference type="ARBA" id="ARBA00012150"/>
    </source>
</evidence>
<comment type="similarity">
    <text evidence="1 6">Belongs to the acylphosphatase family.</text>
</comment>
<reference evidence="9 10" key="1">
    <citation type="submission" date="2019-01" db="EMBL/GenBank/DDBJ databases">
        <title>Colonization of the human gut by bovine bacteria present in Parmesan cheese.</title>
        <authorList>
            <person name="Lugli G.A."/>
            <person name="Milani C."/>
        </authorList>
    </citation>
    <scope>NUCLEOTIDE SEQUENCE [LARGE SCALE GENOMIC DNA]</scope>
    <source>
        <strain evidence="9 10">LDELB18P1</strain>
    </source>
</reference>
<keyword evidence="5" id="KW-0378">Hydrolase</keyword>
<comment type="caution">
    <text evidence="9">The sequence shown here is derived from an EMBL/GenBank/DDBJ whole genome shotgun (WGS) entry which is preliminary data.</text>
</comment>
<dbReference type="PANTHER" id="PTHR47268:SF4">
    <property type="entry name" value="ACYLPHOSPHATASE"/>
    <property type="match status" value="1"/>
</dbReference>
<gene>
    <name evidence="8" type="primary">acyP</name>
    <name evidence="9" type="ORF">LDELB18P1_1272</name>
    <name evidence="8" type="ORF">ME791_14920</name>
</gene>
<evidence type="ECO:0000256" key="6">
    <source>
        <dbReference type="RuleBase" id="RU004168"/>
    </source>
</evidence>
<dbReference type="InterPro" id="IPR036046">
    <property type="entry name" value="Acylphosphatase-like_dom_sf"/>
</dbReference>
<proteinExistence type="inferred from homology"/>
<evidence type="ECO:0000256" key="3">
    <source>
        <dbReference type="ARBA" id="ARBA00015991"/>
    </source>
</evidence>
<evidence type="ECO:0000313" key="9">
    <source>
        <dbReference type="EMBL" id="RZM16146.1"/>
    </source>
</evidence>
<dbReference type="EMBL" id="SETJ01000053">
    <property type="protein sequence ID" value="RZM16146.1"/>
    <property type="molecule type" value="Genomic_DNA"/>
</dbReference>
<evidence type="ECO:0000256" key="1">
    <source>
        <dbReference type="ARBA" id="ARBA00005614"/>
    </source>
</evidence>
<feature type="active site" evidence="5">
    <location>
        <position position="18"/>
    </location>
</feature>
<dbReference type="PANTHER" id="PTHR47268">
    <property type="entry name" value="ACYLPHOSPHATASE"/>
    <property type="match status" value="1"/>
</dbReference>
<dbReference type="Proteomes" id="UP000292818">
    <property type="component" value="Unassembled WGS sequence"/>
</dbReference>
<evidence type="ECO:0000256" key="4">
    <source>
        <dbReference type="ARBA" id="ARBA00047645"/>
    </source>
</evidence>
<feature type="domain" description="Acylphosphatase-like" evidence="7">
    <location>
        <begin position="3"/>
        <end position="90"/>
    </location>
</feature>
<dbReference type="InterPro" id="IPR001792">
    <property type="entry name" value="Acylphosphatase-like_dom"/>
</dbReference>
<dbReference type="AlphaFoldDB" id="A0A2I1SN36"/>
<protein>
    <recommendedName>
        <fullName evidence="3 5">acylphosphatase</fullName>
        <ecNumber evidence="2 5">3.6.1.7</ecNumber>
    </recommendedName>
</protein>